<accession>A0A0G1P0I1</accession>
<reference evidence="1 2" key="1">
    <citation type="journal article" date="2015" name="Nature">
        <title>rRNA introns, odd ribosomes, and small enigmatic genomes across a large radiation of phyla.</title>
        <authorList>
            <person name="Brown C.T."/>
            <person name="Hug L.A."/>
            <person name="Thomas B.C."/>
            <person name="Sharon I."/>
            <person name="Castelle C.J."/>
            <person name="Singh A."/>
            <person name="Wilkins M.J."/>
            <person name="Williams K.H."/>
            <person name="Banfield J.F."/>
        </authorList>
    </citation>
    <scope>NUCLEOTIDE SEQUENCE [LARGE SCALE GENOMIC DNA]</scope>
</reference>
<evidence type="ECO:0000313" key="1">
    <source>
        <dbReference type="EMBL" id="KKU26429.1"/>
    </source>
</evidence>
<name>A0A0G1P0I1_9BACT</name>
<dbReference type="AlphaFoldDB" id="A0A0G1P0I1"/>
<evidence type="ECO:0000313" key="2">
    <source>
        <dbReference type="Proteomes" id="UP000034175"/>
    </source>
</evidence>
<organism evidence="1 2">
    <name type="scientific">Candidatus Magasanikbacteria bacterium GW2011_GWA2_46_17</name>
    <dbReference type="NCBI Taxonomy" id="1619042"/>
    <lineage>
        <taxon>Bacteria</taxon>
        <taxon>Candidatus Magasanikiibacteriota</taxon>
    </lineage>
</organism>
<gene>
    <name evidence="1" type="ORF">UX39_C0009G0012</name>
</gene>
<sequence length="37" mass="4054">MENVKVKMENYGIRYADNLSSAGSIVRALIGEAVEPK</sequence>
<dbReference type="Proteomes" id="UP000034175">
    <property type="component" value="Unassembled WGS sequence"/>
</dbReference>
<comment type="caution">
    <text evidence="1">The sequence shown here is derived from an EMBL/GenBank/DDBJ whole genome shotgun (WGS) entry which is preliminary data.</text>
</comment>
<protein>
    <submittedName>
        <fullName evidence="1">Uncharacterized protein</fullName>
    </submittedName>
</protein>
<dbReference type="EMBL" id="LCMA01000009">
    <property type="protein sequence ID" value="KKU26429.1"/>
    <property type="molecule type" value="Genomic_DNA"/>
</dbReference>
<proteinExistence type="predicted"/>